<evidence type="ECO:0000256" key="6">
    <source>
        <dbReference type="ARBA" id="ARBA00023136"/>
    </source>
</evidence>
<evidence type="ECO:0000313" key="13">
    <source>
        <dbReference type="Proteomes" id="UP000569329"/>
    </source>
</evidence>
<feature type="transmembrane region" description="Helical" evidence="9">
    <location>
        <begin position="6"/>
        <end position="25"/>
    </location>
</feature>
<dbReference type="PROSITE" id="PS51371">
    <property type="entry name" value="CBS"/>
    <property type="match status" value="2"/>
</dbReference>
<keyword evidence="2" id="KW-1003">Cell membrane</keyword>
<dbReference type="InterPro" id="IPR051676">
    <property type="entry name" value="UPF0053_domain"/>
</dbReference>
<proteinExistence type="predicted"/>
<comment type="subcellular location">
    <subcellularLocation>
        <location evidence="1">Cell membrane</location>
        <topology evidence="1">Multi-pass membrane protein</topology>
    </subcellularLocation>
</comment>
<dbReference type="InterPro" id="IPR044751">
    <property type="entry name" value="Ion_transp-like_CBS"/>
</dbReference>
<dbReference type="Gene3D" id="3.10.580.10">
    <property type="entry name" value="CBS-domain"/>
    <property type="match status" value="1"/>
</dbReference>
<dbReference type="Pfam" id="PF01595">
    <property type="entry name" value="CNNM"/>
    <property type="match status" value="1"/>
</dbReference>
<evidence type="ECO:0000256" key="8">
    <source>
        <dbReference type="PROSITE-ProRule" id="PRU01193"/>
    </source>
</evidence>
<evidence type="ECO:0000256" key="9">
    <source>
        <dbReference type="SAM" id="Phobius"/>
    </source>
</evidence>
<comment type="caution">
    <text evidence="12">The sequence shown here is derived from an EMBL/GenBank/DDBJ whole genome shotgun (WGS) entry which is preliminary data.</text>
</comment>
<reference evidence="12 13" key="1">
    <citation type="submission" date="2020-07" db="EMBL/GenBank/DDBJ databases">
        <title>Sequencing the genomes of 1000 actinobacteria strains.</title>
        <authorList>
            <person name="Klenk H.-P."/>
        </authorList>
    </citation>
    <scope>NUCLEOTIDE SEQUENCE [LARGE SCALE GENOMIC DNA]</scope>
    <source>
        <strain evidence="12 13">DSM 45975</strain>
    </source>
</reference>
<dbReference type="SUPFAM" id="SSF54631">
    <property type="entry name" value="CBS-domain pair"/>
    <property type="match status" value="1"/>
</dbReference>
<organism evidence="12 13">
    <name type="scientific">Halosaccharopolyspora lacisalsi</name>
    <dbReference type="NCBI Taxonomy" id="1000566"/>
    <lineage>
        <taxon>Bacteria</taxon>
        <taxon>Bacillati</taxon>
        <taxon>Actinomycetota</taxon>
        <taxon>Actinomycetes</taxon>
        <taxon>Pseudonocardiales</taxon>
        <taxon>Pseudonocardiaceae</taxon>
        <taxon>Halosaccharopolyspora</taxon>
    </lineage>
</organism>
<name>A0A839DUA4_9PSEU</name>
<evidence type="ECO:0000256" key="4">
    <source>
        <dbReference type="ARBA" id="ARBA00022737"/>
    </source>
</evidence>
<feature type="domain" description="CBS" evidence="10">
    <location>
        <begin position="218"/>
        <end position="278"/>
    </location>
</feature>
<dbReference type="Proteomes" id="UP000569329">
    <property type="component" value="Unassembled WGS sequence"/>
</dbReference>
<dbReference type="RefSeq" id="WP_182543078.1">
    <property type="nucleotide sequence ID" value="NZ_JACGWZ010000001.1"/>
</dbReference>
<sequence>MIQLLIALGLLAGNAFFVGAEFALVSARRTQLEPRAEAGSQRARVTLRAMEQVSLMMACAQLGITLCSLGLGAVAEPLLAHWLEVPFAALGVPAGLLHPLAFILALAIVVYFHMVLGEMVPKNLALAGPDRVALALGPVLYGIVRLLKPAMLVLNATANGIVRLCRITPQDEVSSTYTRDEVAALVAESRQEGLLAPTEHQLITGALSLPERTVRSVLLPLEQLATVPEHTTAAEVEGSATRTGFSRFPIATDAGGLLGYLHLKDVLDDEHTQPHQPIPSARLRPLPTFSATTPLHQALSHMRQHSAHLAQVVAEEGTVLGVITLEDVLEELVGDIRDATQRTITDTRG</sequence>
<gene>
    <name evidence="12" type="ORF">FHX42_001185</name>
</gene>
<accession>A0A839DUA4</accession>
<evidence type="ECO:0000256" key="7">
    <source>
        <dbReference type="PROSITE-ProRule" id="PRU00703"/>
    </source>
</evidence>
<feature type="transmembrane region" description="Helical" evidence="9">
    <location>
        <begin position="87"/>
        <end position="112"/>
    </location>
</feature>
<dbReference type="CDD" id="cd04590">
    <property type="entry name" value="CBS_pair_CorC_HlyC_assoc"/>
    <property type="match status" value="1"/>
</dbReference>
<feature type="domain" description="CBS" evidence="10">
    <location>
        <begin position="282"/>
        <end position="339"/>
    </location>
</feature>
<keyword evidence="4" id="KW-0677">Repeat</keyword>
<dbReference type="SMART" id="SM00116">
    <property type="entry name" value="CBS"/>
    <property type="match status" value="2"/>
</dbReference>
<dbReference type="InterPro" id="IPR002550">
    <property type="entry name" value="CNNM"/>
</dbReference>
<dbReference type="PANTHER" id="PTHR43099:SF5">
    <property type="entry name" value="HLYC_CORC FAMILY TRANSPORTER"/>
    <property type="match status" value="1"/>
</dbReference>
<dbReference type="GO" id="GO:0005886">
    <property type="term" value="C:plasma membrane"/>
    <property type="evidence" value="ECO:0007669"/>
    <property type="project" value="UniProtKB-SubCell"/>
</dbReference>
<dbReference type="AlphaFoldDB" id="A0A839DUA4"/>
<dbReference type="InterPro" id="IPR046342">
    <property type="entry name" value="CBS_dom_sf"/>
</dbReference>
<dbReference type="EMBL" id="JACGWZ010000001">
    <property type="protein sequence ID" value="MBA8823856.1"/>
    <property type="molecule type" value="Genomic_DNA"/>
</dbReference>
<keyword evidence="7" id="KW-0129">CBS domain</keyword>
<protein>
    <submittedName>
        <fullName evidence="12">CBS domain containing-hemolysin-like protein</fullName>
    </submittedName>
</protein>
<evidence type="ECO:0000259" key="10">
    <source>
        <dbReference type="PROSITE" id="PS51371"/>
    </source>
</evidence>
<evidence type="ECO:0000256" key="1">
    <source>
        <dbReference type="ARBA" id="ARBA00004651"/>
    </source>
</evidence>
<keyword evidence="5 8" id="KW-1133">Transmembrane helix</keyword>
<keyword evidence="3 8" id="KW-0812">Transmembrane</keyword>
<evidence type="ECO:0000313" key="12">
    <source>
        <dbReference type="EMBL" id="MBA8823856.1"/>
    </source>
</evidence>
<evidence type="ECO:0000259" key="11">
    <source>
        <dbReference type="PROSITE" id="PS51846"/>
    </source>
</evidence>
<dbReference type="PANTHER" id="PTHR43099">
    <property type="entry name" value="UPF0053 PROTEIN YRKA"/>
    <property type="match status" value="1"/>
</dbReference>
<dbReference type="Pfam" id="PF00571">
    <property type="entry name" value="CBS"/>
    <property type="match status" value="2"/>
</dbReference>
<keyword evidence="13" id="KW-1185">Reference proteome</keyword>
<evidence type="ECO:0000256" key="3">
    <source>
        <dbReference type="ARBA" id="ARBA00022692"/>
    </source>
</evidence>
<evidence type="ECO:0000256" key="2">
    <source>
        <dbReference type="ARBA" id="ARBA00022475"/>
    </source>
</evidence>
<evidence type="ECO:0000256" key="5">
    <source>
        <dbReference type="ARBA" id="ARBA00022989"/>
    </source>
</evidence>
<feature type="transmembrane region" description="Helical" evidence="9">
    <location>
        <begin position="53"/>
        <end position="75"/>
    </location>
</feature>
<dbReference type="InterPro" id="IPR000644">
    <property type="entry name" value="CBS_dom"/>
</dbReference>
<keyword evidence="6 8" id="KW-0472">Membrane</keyword>
<feature type="domain" description="CNNM transmembrane" evidence="11">
    <location>
        <begin position="1"/>
        <end position="199"/>
    </location>
</feature>
<dbReference type="PROSITE" id="PS51846">
    <property type="entry name" value="CNNM"/>
    <property type="match status" value="1"/>
</dbReference>